<dbReference type="EMBL" id="LR130778">
    <property type="protein sequence ID" value="VDN48020.1"/>
    <property type="molecule type" value="Genomic_DNA"/>
</dbReference>
<evidence type="ECO:0000313" key="1">
    <source>
        <dbReference type="EMBL" id="VDN48020.1"/>
    </source>
</evidence>
<sequence>MKGISYVEYRNIDHYCRSERLDTDYLLYCIMQHGKTGRKKIWRKTK</sequence>
<dbReference type="AlphaFoldDB" id="A0A3P7P3A9"/>
<name>A0A3P7P3A9_9FIRM</name>
<dbReference type="Proteomes" id="UP000279029">
    <property type="component" value="Chromosome"/>
</dbReference>
<organism evidence="1 2">
    <name type="scientific">Petrocella atlantisensis</name>
    <dbReference type="NCBI Taxonomy" id="2173034"/>
    <lineage>
        <taxon>Bacteria</taxon>
        <taxon>Bacillati</taxon>
        <taxon>Bacillota</taxon>
        <taxon>Clostridia</taxon>
        <taxon>Lachnospirales</taxon>
        <taxon>Vallitaleaceae</taxon>
        <taxon>Petrocella</taxon>
    </lineage>
</organism>
<gene>
    <name evidence="1" type="ORF">PATL70BA_2134</name>
</gene>
<protein>
    <submittedName>
        <fullName evidence="1">Uncharacterized protein</fullName>
    </submittedName>
</protein>
<dbReference type="RefSeq" id="WP_172596197.1">
    <property type="nucleotide sequence ID" value="NZ_LR130778.1"/>
</dbReference>
<keyword evidence="2" id="KW-1185">Reference proteome</keyword>
<proteinExistence type="predicted"/>
<reference evidence="1 2" key="1">
    <citation type="submission" date="2018-09" db="EMBL/GenBank/DDBJ databases">
        <authorList>
            <person name="Postec A."/>
        </authorList>
    </citation>
    <scope>NUCLEOTIDE SEQUENCE [LARGE SCALE GENOMIC DNA]</scope>
    <source>
        <strain evidence="1">70B-A</strain>
    </source>
</reference>
<accession>A0A3P7P3A9</accession>
<dbReference type="KEGG" id="cbar:PATL70BA_2134"/>
<evidence type="ECO:0000313" key="2">
    <source>
        <dbReference type="Proteomes" id="UP000279029"/>
    </source>
</evidence>